<gene>
    <name evidence="5" type="ORF">FSP39_025439</name>
</gene>
<accession>A0AA89BHG3</accession>
<dbReference type="InterPro" id="IPR043128">
    <property type="entry name" value="Rev_trsase/Diguanyl_cyclase"/>
</dbReference>
<dbReference type="InterPro" id="IPR052055">
    <property type="entry name" value="Hepadnavirus_pol/RT"/>
</dbReference>
<dbReference type="EMBL" id="VSWD01000437">
    <property type="protein sequence ID" value="KAK3082467.1"/>
    <property type="molecule type" value="Genomic_DNA"/>
</dbReference>
<keyword evidence="1" id="KW-0479">Metal-binding</keyword>
<feature type="compositionally biased region" description="Basic residues" evidence="2">
    <location>
        <begin position="156"/>
        <end position="170"/>
    </location>
</feature>
<reference evidence="5" key="1">
    <citation type="submission" date="2019-08" db="EMBL/GenBank/DDBJ databases">
        <title>The improved chromosome-level genome for the pearl oyster Pinctada fucata martensii using PacBio sequencing and Hi-C.</title>
        <authorList>
            <person name="Zheng Z."/>
        </authorList>
    </citation>
    <scope>NUCLEOTIDE SEQUENCE</scope>
    <source>
        <strain evidence="5">ZZ-2019</strain>
        <tissue evidence="5">Adductor muscle</tissue>
    </source>
</reference>
<proteinExistence type="predicted"/>
<evidence type="ECO:0000313" key="6">
    <source>
        <dbReference type="Proteomes" id="UP001186944"/>
    </source>
</evidence>
<keyword evidence="6" id="KW-1185">Reference proteome</keyword>
<evidence type="ECO:0000313" key="5">
    <source>
        <dbReference type="EMBL" id="KAK3082467.1"/>
    </source>
</evidence>
<evidence type="ECO:0000259" key="4">
    <source>
        <dbReference type="PROSITE" id="PS50878"/>
    </source>
</evidence>
<dbReference type="PROSITE" id="PS50158">
    <property type="entry name" value="ZF_CCHC"/>
    <property type="match status" value="1"/>
</dbReference>
<dbReference type="Gene3D" id="3.30.420.10">
    <property type="entry name" value="Ribonuclease H-like superfamily/Ribonuclease H"/>
    <property type="match status" value="1"/>
</dbReference>
<dbReference type="GO" id="GO:0003676">
    <property type="term" value="F:nucleic acid binding"/>
    <property type="evidence" value="ECO:0007669"/>
    <property type="project" value="InterPro"/>
</dbReference>
<dbReference type="GO" id="GO:0008270">
    <property type="term" value="F:zinc ion binding"/>
    <property type="evidence" value="ECO:0007669"/>
    <property type="project" value="UniProtKB-KW"/>
</dbReference>
<dbReference type="SUPFAM" id="SSF56672">
    <property type="entry name" value="DNA/RNA polymerases"/>
    <property type="match status" value="1"/>
</dbReference>
<dbReference type="Gene3D" id="4.10.60.10">
    <property type="entry name" value="Zinc finger, CCHC-type"/>
    <property type="match status" value="1"/>
</dbReference>
<dbReference type="Gene3D" id="3.30.70.270">
    <property type="match status" value="1"/>
</dbReference>
<dbReference type="AlphaFoldDB" id="A0AA89BHG3"/>
<feature type="region of interest" description="Disordered" evidence="2">
    <location>
        <begin position="156"/>
        <end position="180"/>
    </location>
</feature>
<dbReference type="PANTHER" id="PTHR33050:SF7">
    <property type="entry name" value="RIBONUCLEASE H"/>
    <property type="match status" value="1"/>
</dbReference>
<dbReference type="InterPro" id="IPR000477">
    <property type="entry name" value="RT_dom"/>
</dbReference>
<dbReference type="InterPro" id="IPR036875">
    <property type="entry name" value="Znf_CCHC_sf"/>
</dbReference>
<dbReference type="SUPFAM" id="SSF57756">
    <property type="entry name" value="Retrovirus zinc finger-like domains"/>
    <property type="match status" value="1"/>
</dbReference>
<dbReference type="PANTHER" id="PTHR33050">
    <property type="entry name" value="REVERSE TRANSCRIPTASE DOMAIN-CONTAINING PROTEIN"/>
    <property type="match status" value="1"/>
</dbReference>
<comment type="caution">
    <text evidence="5">The sequence shown here is derived from an EMBL/GenBank/DDBJ whole genome shotgun (WGS) entry which is preliminary data.</text>
</comment>
<name>A0AA89BHG3_PINIB</name>
<keyword evidence="1" id="KW-0863">Zinc-finger</keyword>
<evidence type="ECO:0008006" key="7">
    <source>
        <dbReference type="Google" id="ProtNLM"/>
    </source>
</evidence>
<organism evidence="5 6">
    <name type="scientific">Pinctada imbricata</name>
    <name type="common">Atlantic pearl-oyster</name>
    <name type="synonym">Pinctada martensii</name>
    <dbReference type="NCBI Taxonomy" id="66713"/>
    <lineage>
        <taxon>Eukaryota</taxon>
        <taxon>Metazoa</taxon>
        <taxon>Spiralia</taxon>
        <taxon>Lophotrochozoa</taxon>
        <taxon>Mollusca</taxon>
        <taxon>Bivalvia</taxon>
        <taxon>Autobranchia</taxon>
        <taxon>Pteriomorphia</taxon>
        <taxon>Pterioida</taxon>
        <taxon>Pterioidea</taxon>
        <taxon>Pteriidae</taxon>
        <taxon>Pinctada</taxon>
    </lineage>
</organism>
<feature type="domain" description="CCHC-type" evidence="3">
    <location>
        <begin position="189"/>
        <end position="204"/>
    </location>
</feature>
<dbReference type="Pfam" id="PF00078">
    <property type="entry name" value="RVT_1"/>
    <property type="match status" value="1"/>
</dbReference>
<dbReference type="Proteomes" id="UP001186944">
    <property type="component" value="Unassembled WGS sequence"/>
</dbReference>
<dbReference type="InterPro" id="IPR036397">
    <property type="entry name" value="RNaseH_sf"/>
</dbReference>
<feature type="domain" description="Reverse transcriptase" evidence="4">
    <location>
        <begin position="316"/>
        <end position="525"/>
    </location>
</feature>
<evidence type="ECO:0000259" key="3">
    <source>
        <dbReference type="PROSITE" id="PS50158"/>
    </source>
</evidence>
<dbReference type="Gene3D" id="3.10.10.10">
    <property type="entry name" value="HIV Type 1 Reverse Transcriptase, subunit A, domain 1"/>
    <property type="match status" value="1"/>
</dbReference>
<dbReference type="InterPro" id="IPR043502">
    <property type="entry name" value="DNA/RNA_pol_sf"/>
</dbReference>
<sequence>METHEDIKSYIHDEVEASHSALLGQLSTLISSKLERSEKNQRELSEMQMSRIQNDILSQNTYKFKRKSCEDQYQFNSSVLGKMKEAESGLDHGELSSAKQKLLEGMELMNNRQKLVKLADSSELGWKVVDEYVSNPLAEDSEDEKRMNRAFNAANRKVKAEKKKREKRYRPYPTQPLASTGKGVRPGVCYNCYKPGHWAGECPEKKGKDAGKISTSRNDLKNCTGSIFEQMFNENFISGSLSEHSVFVDRNDACTSASQVCDTGKCSSDQVQSPVGRLKSATKKWESSGASSYILKVINAGYGLPFKDIPESTFLRNNRSALDAPDFVKDEIKKLIDAKCISQVSVNEVYVVNPLTVATNRLGKQRLVLDCRYINPFLHLFKCKFEETNVARQMFKQGDFLFKFDLKGAYHHVMILEEHRKYLGFKWTSDGHDQYFVFNVLPFGLKTAGYIFTKLMREVTKYWRSQGHKIILYLDDGLGGESSYTEAKSVSEYIQASLKEFGFLIAEDKCSWEPCTYITWLGFIWDTQTGKLYVSHDRVSRLLDSLNDILGVINETKRLFKVRQIARITGQLISMHLVLGHVVRLKTRELYKCIDMRINWESLVPVTDGAADELAFWKEYVVSLNDVGRDIRESQVCTVVAHSDASASGYGGYFENARSSDAEAFHSQNFENCKFDCTDLDCEERDIERSKKGEVIKTVTGKWSYSETLKSSTWRELEAIFRMIEQSEEITNENIEWHTDNKNVVSIIKNGSRKCDLQEISLHIFQLCEARNISLLPKWLPRDENAVADFLSRCYDCDDWLIKNHIFSILDKLWGPHTVDRFSSSCNAKCKRFNCKFWCTGTEAVNCFSQCWKGEINWLVPPPTCIGKTINKLVSEKAAATLIVPFWISAPYWPLVSKNGKFAEFCVDYLHFQNDSICIAGKASKGVFNRSTHAPSFVALKIRF</sequence>
<evidence type="ECO:0000256" key="2">
    <source>
        <dbReference type="SAM" id="MobiDB-lite"/>
    </source>
</evidence>
<dbReference type="CDD" id="cd09275">
    <property type="entry name" value="RNase_HI_RT_DIRS1"/>
    <property type="match status" value="1"/>
</dbReference>
<dbReference type="SMART" id="SM00343">
    <property type="entry name" value="ZnF_C2HC"/>
    <property type="match status" value="1"/>
</dbReference>
<dbReference type="PROSITE" id="PS50878">
    <property type="entry name" value="RT_POL"/>
    <property type="match status" value="1"/>
</dbReference>
<dbReference type="CDD" id="cd03714">
    <property type="entry name" value="RT_DIRS1"/>
    <property type="match status" value="1"/>
</dbReference>
<keyword evidence="1" id="KW-0862">Zinc</keyword>
<evidence type="ECO:0000256" key="1">
    <source>
        <dbReference type="PROSITE-ProRule" id="PRU00047"/>
    </source>
</evidence>
<dbReference type="GO" id="GO:0006259">
    <property type="term" value="P:DNA metabolic process"/>
    <property type="evidence" value="ECO:0007669"/>
    <property type="project" value="UniProtKB-ARBA"/>
</dbReference>
<dbReference type="InterPro" id="IPR001878">
    <property type="entry name" value="Znf_CCHC"/>
</dbReference>
<protein>
    <recommendedName>
        <fullName evidence="7">CCHC-type domain-containing protein</fullName>
    </recommendedName>
</protein>